<reference evidence="3 4" key="1">
    <citation type="submission" date="2018-04" db="EMBL/GenBank/DDBJ databases">
        <title>Pelagivirga bohaiensis gen. nov., sp. nov., a bacterium isolated from the Bohai Sea.</title>
        <authorList>
            <person name="Ji X."/>
        </authorList>
    </citation>
    <scope>NUCLEOTIDE SEQUENCE [LARGE SCALE GENOMIC DNA]</scope>
    <source>
        <strain evidence="3 4">BH-SD19</strain>
    </source>
</reference>
<evidence type="ECO:0000313" key="3">
    <source>
        <dbReference type="EMBL" id="PVA11642.1"/>
    </source>
</evidence>
<organism evidence="3 4">
    <name type="scientific">Pelagivirga sediminicola</name>
    <dbReference type="NCBI Taxonomy" id="2170575"/>
    <lineage>
        <taxon>Bacteria</taxon>
        <taxon>Pseudomonadati</taxon>
        <taxon>Pseudomonadota</taxon>
        <taxon>Alphaproteobacteria</taxon>
        <taxon>Rhodobacterales</taxon>
        <taxon>Paracoccaceae</taxon>
        <taxon>Pelagivirga</taxon>
    </lineage>
</organism>
<comment type="caution">
    <text evidence="3">The sequence shown here is derived from an EMBL/GenBank/DDBJ whole genome shotgun (WGS) entry which is preliminary data.</text>
</comment>
<dbReference type="Pfam" id="PF19040">
    <property type="entry name" value="SGNH"/>
    <property type="match status" value="1"/>
</dbReference>
<name>A0A2T7GB56_9RHOB</name>
<evidence type="ECO:0000259" key="2">
    <source>
        <dbReference type="Pfam" id="PF19040"/>
    </source>
</evidence>
<keyword evidence="1" id="KW-0812">Transmembrane</keyword>
<dbReference type="RefSeq" id="WP_108690386.1">
    <property type="nucleotide sequence ID" value="NZ_QCYH01000001.1"/>
</dbReference>
<feature type="transmembrane region" description="Helical" evidence="1">
    <location>
        <begin position="123"/>
        <end position="142"/>
    </location>
</feature>
<evidence type="ECO:0000256" key="1">
    <source>
        <dbReference type="SAM" id="Phobius"/>
    </source>
</evidence>
<keyword evidence="1" id="KW-0472">Membrane</keyword>
<dbReference type="InterPro" id="IPR043968">
    <property type="entry name" value="SGNH"/>
</dbReference>
<keyword evidence="4" id="KW-1185">Reference proteome</keyword>
<dbReference type="PANTHER" id="PTHR23028">
    <property type="entry name" value="ACETYLTRANSFERASE"/>
    <property type="match status" value="1"/>
</dbReference>
<dbReference type="Proteomes" id="UP000244446">
    <property type="component" value="Unassembled WGS sequence"/>
</dbReference>
<feature type="transmembrane region" description="Helical" evidence="1">
    <location>
        <begin position="99"/>
        <end position="116"/>
    </location>
</feature>
<dbReference type="AlphaFoldDB" id="A0A2T7GB56"/>
<accession>A0A2T7GB56</accession>
<proteinExistence type="predicted"/>
<dbReference type="SUPFAM" id="SSF52266">
    <property type="entry name" value="SGNH hydrolase"/>
    <property type="match status" value="1"/>
</dbReference>
<dbReference type="OrthoDB" id="9796461at2"/>
<gene>
    <name evidence="3" type="ORF">DC366_01365</name>
</gene>
<dbReference type="EMBL" id="QCYH01000001">
    <property type="protein sequence ID" value="PVA11642.1"/>
    <property type="molecule type" value="Genomic_DNA"/>
</dbReference>
<feature type="transmembrane region" description="Helical" evidence="1">
    <location>
        <begin position="162"/>
        <end position="180"/>
    </location>
</feature>
<protein>
    <recommendedName>
        <fullName evidence="2">SGNH domain-containing protein</fullName>
    </recommendedName>
</protein>
<feature type="transmembrane region" description="Helical" evidence="1">
    <location>
        <begin position="75"/>
        <end position="93"/>
    </location>
</feature>
<evidence type="ECO:0000313" key="4">
    <source>
        <dbReference type="Proteomes" id="UP000244446"/>
    </source>
</evidence>
<feature type="transmembrane region" description="Helical" evidence="1">
    <location>
        <begin position="200"/>
        <end position="217"/>
    </location>
</feature>
<feature type="transmembrane region" description="Helical" evidence="1">
    <location>
        <begin position="49"/>
        <end position="66"/>
    </location>
</feature>
<sequence>MLFPLVLLPLGVFVRRRFLAVFLILAALSLALAEWGSRNYPSENFYFTFSRLWEILSGSICAAILFRRAQMSNDALAFVGLAMIVASIVLYTSEVPFPSLYTLLPVVGSMLITLFADSKTWTVRLLSVRPMVVMGILSYSAYLWHQPLFAFARIRSLSEPSLWLMSALAVATLMLAWLTVRYVEAPFRRRTLLPRRRGMLTASAASIAAIAGFGFVGDENGGFPSRVKEAMPGYLTALYEGLTDYEVDASCKDGEANGVDRPLCTVFPAKGETHKLAVMGDSHAWSLSPAFATLPEARGVTVLLGATGACPPLLGVYRVKGDAPAIECHDFAQAAAREVVKQGVETVVLGGRWSLYVSGEFGSDRVSHGLSPTPGPRFMSTAERQAGLAQALKDTIAFYRDAGIRVILVEEVPLQWVRADETVARAILLRLDDETSRQMFRDSYVSRTQSDALQQPARRVLNEVAEETGVEVIRLLDYFVEGDQYVWLRDEDVLYTDSNHLSVNGALAMTPFVESVLVPR</sequence>
<keyword evidence="1" id="KW-1133">Transmembrane helix</keyword>
<dbReference type="GO" id="GO:0016020">
    <property type="term" value="C:membrane"/>
    <property type="evidence" value="ECO:0007669"/>
    <property type="project" value="TreeGrafter"/>
</dbReference>
<dbReference type="InterPro" id="IPR050879">
    <property type="entry name" value="Acyltransferase_3"/>
</dbReference>
<dbReference type="PANTHER" id="PTHR23028:SF53">
    <property type="entry name" value="ACYL_TRANSF_3 DOMAIN-CONTAINING PROTEIN"/>
    <property type="match status" value="1"/>
</dbReference>
<feature type="domain" description="SGNH" evidence="2">
    <location>
        <begin position="260"/>
        <end position="513"/>
    </location>
</feature>
<dbReference type="GO" id="GO:0009103">
    <property type="term" value="P:lipopolysaccharide biosynthetic process"/>
    <property type="evidence" value="ECO:0007669"/>
    <property type="project" value="TreeGrafter"/>
</dbReference>